<name>A0A1X1EGP3_PANCY</name>
<dbReference type="EMBL" id="MLJI01000003">
    <property type="protein sequence ID" value="ORM88100.1"/>
    <property type="molecule type" value="Genomic_DNA"/>
</dbReference>
<evidence type="ECO:0000313" key="2">
    <source>
        <dbReference type="Proteomes" id="UP000193749"/>
    </source>
</evidence>
<evidence type="ECO:0008006" key="3">
    <source>
        <dbReference type="Google" id="ProtNLM"/>
    </source>
</evidence>
<accession>A0A1X1EGP3</accession>
<comment type="caution">
    <text evidence="1">The sequence shown here is derived from an EMBL/GenBank/DDBJ whole genome shotgun (WGS) entry which is preliminary data.</text>
</comment>
<organism evidence="1 2">
    <name type="scientific">Pantoea cypripedii</name>
    <name type="common">Pectobacterium cypripedii</name>
    <name type="synonym">Erwinia cypripedii</name>
    <dbReference type="NCBI Taxonomy" id="55209"/>
    <lineage>
        <taxon>Bacteria</taxon>
        <taxon>Pseudomonadati</taxon>
        <taxon>Pseudomonadota</taxon>
        <taxon>Gammaproteobacteria</taxon>
        <taxon>Enterobacterales</taxon>
        <taxon>Erwiniaceae</taxon>
        <taxon>Pantoea</taxon>
    </lineage>
</organism>
<reference evidence="1 2" key="1">
    <citation type="journal article" date="2017" name="Antonie Van Leeuwenhoek">
        <title>Phylogenomic resolution of the bacterial genus Pantoea and its relationship with Erwinia and Tatumella.</title>
        <authorList>
            <person name="Palmer M."/>
            <person name="Steenkamp E.T."/>
            <person name="Coetzee M.P."/>
            <person name="Chan W.Y."/>
            <person name="van Zyl E."/>
            <person name="De Maayer P."/>
            <person name="Coutinho T.A."/>
            <person name="Blom J."/>
            <person name="Smits T.H."/>
            <person name="Duffy B."/>
            <person name="Venter S.N."/>
        </authorList>
    </citation>
    <scope>NUCLEOTIDE SEQUENCE [LARGE SCALE GENOMIC DNA]</scope>
    <source>
        <strain evidence="1 2">LMG 2657</strain>
    </source>
</reference>
<evidence type="ECO:0000313" key="1">
    <source>
        <dbReference type="EMBL" id="ORM88100.1"/>
    </source>
</evidence>
<dbReference type="Proteomes" id="UP000193749">
    <property type="component" value="Unassembled WGS sequence"/>
</dbReference>
<gene>
    <name evidence="1" type="ORF">HA50_29645</name>
</gene>
<protein>
    <recommendedName>
        <fullName evidence="3">Toxin</fullName>
    </recommendedName>
</protein>
<keyword evidence="2" id="KW-1185">Reference proteome</keyword>
<proteinExistence type="predicted"/>
<dbReference type="OrthoDB" id="6549224at2"/>
<sequence length="1755" mass="201059">MGELPFQRWNAPEWENKYNIENFAVPMPAKVNITCFTDGSQSKNITLNVFDIHRKSPPLYMEMFFSALKNPDAQEIIETAMDGGWRISNDYDRMAMFCFRSFTFPVRLFVNKILELNSYYNLNQNRTDINAEFFYNHLQKNANNNKTTPLENVVLTAEQNLLIDLSMNVINKTFKSNIQAFEANYLFLLDDGLMRKDTDSLLKLVGEGESAQAEKTRTQQDIHYEMGRFTLYLTRSSAQEKFHLAVIDFLIDFIRDTIEQNPAAISLFSASIEIFKKRCDEYRLAHPGSEPPSLAEFIQTRFRMMKRIEVIYEIYARIEYSAKVLADYPIEEWSGTDAQADWLAAMQEYLSPDMRFQDMKPFLADVTKRVVADWQKILRNASMARETQIIDADEVNSEFISLVKNAFKECCLIHHSLLFCQYYLVDEGCWFTFLTNDFISETHLRSRRQVYSEHPFEPLPITHDKELPDAFNAQTGPLLVRFNQNNTALYQATLNNVVQNFIFFSLLPFHDRLYGHLLTLPTPEKITSDDIASMMDKLIDEEGELQSAEIMVLQRYLPAATLIDNDRLFRLLSDIFLLNDPSIPNLYIHVLHQLQRVMNLPWITLEQIADERFLNQQSINFVQDFQRAQPDTQGRILLAISRFIKAIVRHHLAFTGALGNIDPSLKQLVITDAPAQQLCIGAIIAHQLQANTLSHGYLLKLYSAALYDPGFIPVIRVPQLALLSMYGNHYAADALHSLSQRLSHAAQGQTQVLACATGSQKLAIELAEFSFASATAEAHQRLLAVAITTLRDLHKLLTHSLPPKLEQPLRQARERGELRFSWYLTAGQNVTVAGIGFATPNQNEGLIVPFGLPLPAIGPVRQMPVSRNAAKLTHLCFGDNHQESIPFTFYELTAESRKYPTNETVITTFANLVESSLRQQFLQLAQAKNATGFATQHHQTQEWLTRHFPFYAAKHSITEEVQSERIIQLAAHPDIVKWKNRTLQKADNQSSVDYVEQAISGVMGKFTDWPMIAKALRTRWTTDDTYSPDALPATGFMGVWWDPISYVCYLGFGTGNERSLYASLAGNRAGLYLLTDNDVHRRIWQSLSLRSELQNEYQAFRSGNLTARIFFEHNVRQAWQQQQATTSENWQLMPAQSATELIRHGVLYPVSYLQPETRQNDTSLKLTPYTLQFHTGDLVFIFSENSYRNVSYRFLDAQGKLQVFPLGQLDWPRQIQAADGTSSEALFSTTMEHFLAREQRQKLADFLPLLTNPQQQVMQSALLNGLVTRRNYIHSLSNVTADIPFRFEFSLGGLIELDQALKRSGTSLSNEIHQHRLNERPYAELNQDTCDIFSWRNADLYDVATCNQTLEALHKKNETLTRLVYILQNHQVLQRHPEISSYGWVEQGRKILSRAITAIEWFTSSRPRPIDTDEENTRLHQNYLALNNFFSYYDEQPYVTPEVFMDEWQYHLDQSWLPRDYQAWIRTFAQLRLLAATIPDSRRASDPFLQLNEQSWQGQTLQKYAGQLQHIINGARTYWLQVHKPENLMLIRPETSPLDISLSSTKHELPVRLIVSVRVGDAAATGKAQPLLLSPDHAGDILLANASPITATHTTVRLAGIHGEPQRVREFAAWARHRLAGPIFMCELSGSGFLFRLQNRIQQVMTTEAQGWNAAEQKFYAAAETIQFMKAGDFSAADRFRYLDFFSHLFTSEILVMRLIMPDPEMVFGLMCDAVNSLHPEQADEDVSMAWFMFKETFAVAATGEDRRPPWLIGI</sequence>
<dbReference type="STRING" id="55209.HA50_29645"/>
<dbReference type="RefSeq" id="WP_084881064.1">
    <property type="nucleotide sequence ID" value="NZ_JAGGMY010000004.1"/>
</dbReference>